<sequence length="865" mass="97191">MAPRQRVVSGRPQKGFLSTAYEELTSAENATIVRSILVFGAGVAFLHSSLGELLLPPAEVEDDSPPASKRSNSLGYNPHAPWLQDAIPSRSWRTLGDRAHRPSLPLENMVSTVRDLIDPDFDPLIALLDDEPRFLKPLPARIPQEDLEFLRFRGALTIPESGLRNELLRCYIKWVHSFMPVLDLQEFLRRVAENDPNGNISLLLFQAVMFVATAFVNIKHLQDAGYATRKSARSVFFTRLRLLYSLDCEDDRIVILQTLLLMTYWSDHQNNPHRDIWDWIGVCNTQAHSIGLNRDASTSNMDPRMKRLRARIWWSLYSRDRLIAMGLRRPTQVNEGTSNVPMLRLDDFDFEPFHPAVIEMFRCRQLEDVSHQKRLATMFIEKAKLCQCIGRVLFAQYSPSQCQFGVTTRTTISLVPRQASESELARCSQRLESWLNALPKDAQFIPASRTNIHDGEDVLLLHGAMVRMLYHATTSALYRPWAFMPKKNQPKPRLDLINTAQTKMQDAVIGITHIIQGLNQLSLTRFLPQSGVTVIIPAAVAHLTNSLSGNPSTRESSIHHFQRCIQVLQGLKDIYPAADMEVANIEAAVKVQSDCNNALLQIMQLDSPSPSSTMPQHHARKPSTASTPRTILSADGRTSNQWTPPLDHESTDTANPNPKQSDPQVTTSLQARRESTRVAADTTPSATAVSFNHPRPSLQRPQLTPPHDFDDPFSQIFDDHPPVSPNQQQPHPTHQTQPHDHTIVDQTDFFLDLDLDLDAYDADFPPQERQESTATATAEHPASADIDIDWANELLRWVDPGEGQGQGHEASSDDHDRDNLFSIFNTESSGRGLQHELTPTGFTPGDITGDLDRDLGLTGDEDEMF</sequence>
<dbReference type="InterPro" id="IPR007219">
    <property type="entry name" value="XnlR_reg_dom"/>
</dbReference>
<proteinExistence type="predicted"/>
<dbReference type="RefSeq" id="XP_025547785.1">
    <property type="nucleotide sequence ID" value="XM_025700183.1"/>
</dbReference>
<feature type="compositionally biased region" description="Polar residues" evidence="4">
    <location>
        <begin position="652"/>
        <end position="670"/>
    </location>
</feature>
<gene>
    <name evidence="6" type="ORF">BO97DRAFT_472863</name>
</gene>
<feature type="compositionally biased region" description="Polar residues" evidence="4">
    <location>
        <begin position="623"/>
        <end position="643"/>
    </location>
</feature>
<evidence type="ECO:0000256" key="1">
    <source>
        <dbReference type="ARBA" id="ARBA00023015"/>
    </source>
</evidence>
<dbReference type="OrthoDB" id="4451586at2759"/>
<feature type="compositionally biased region" description="Polar residues" evidence="4">
    <location>
        <begin position="606"/>
        <end position="615"/>
    </location>
</feature>
<organism evidence="6 7">
    <name type="scientific">Aspergillus homomorphus (strain CBS 101889)</name>
    <dbReference type="NCBI Taxonomy" id="1450537"/>
    <lineage>
        <taxon>Eukaryota</taxon>
        <taxon>Fungi</taxon>
        <taxon>Dikarya</taxon>
        <taxon>Ascomycota</taxon>
        <taxon>Pezizomycotina</taxon>
        <taxon>Eurotiomycetes</taxon>
        <taxon>Eurotiomycetidae</taxon>
        <taxon>Eurotiales</taxon>
        <taxon>Aspergillaceae</taxon>
        <taxon>Aspergillus</taxon>
        <taxon>Aspergillus subgen. Circumdati</taxon>
    </lineage>
</organism>
<feature type="compositionally biased region" description="Low complexity" evidence="4">
    <location>
        <begin position="727"/>
        <end position="736"/>
    </location>
</feature>
<dbReference type="PANTHER" id="PTHR47425:SF1">
    <property type="entry name" value="MISCELLANEOUS ZN(II)2CYS6 TRANSCRIPTION FACTOR (EUROFUNG)"/>
    <property type="match status" value="1"/>
</dbReference>
<keyword evidence="2" id="KW-0804">Transcription</keyword>
<reference evidence="6 7" key="1">
    <citation type="submission" date="2018-02" db="EMBL/GenBank/DDBJ databases">
        <title>The genomes of Aspergillus section Nigri reveals drivers in fungal speciation.</title>
        <authorList>
            <consortium name="DOE Joint Genome Institute"/>
            <person name="Vesth T.C."/>
            <person name="Nybo J."/>
            <person name="Theobald S."/>
            <person name="Brandl J."/>
            <person name="Frisvad J.C."/>
            <person name="Nielsen K.F."/>
            <person name="Lyhne E.K."/>
            <person name="Kogle M.E."/>
            <person name="Kuo A."/>
            <person name="Riley R."/>
            <person name="Clum A."/>
            <person name="Nolan M."/>
            <person name="Lipzen A."/>
            <person name="Salamov A."/>
            <person name="Henrissat B."/>
            <person name="Wiebenga A."/>
            <person name="De vries R.P."/>
            <person name="Grigoriev I.V."/>
            <person name="Mortensen U.H."/>
            <person name="Andersen M.R."/>
            <person name="Baker S.E."/>
        </authorList>
    </citation>
    <scope>NUCLEOTIDE SEQUENCE [LARGE SCALE GENOMIC DNA]</scope>
    <source>
        <strain evidence="6 7">CBS 101889</strain>
    </source>
</reference>
<evidence type="ECO:0000259" key="5">
    <source>
        <dbReference type="SMART" id="SM00906"/>
    </source>
</evidence>
<dbReference type="AlphaFoldDB" id="A0A395HL32"/>
<dbReference type="PANTHER" id="PTHR47425">
    <property type="entry name" value="FARB-RELATED"/>
    <property type="match status" value="1"/>
</dbReference>
<evidence type="ECO:0000256" key="2">
    <source>
        <dbReference type="ARBA" id="ARBA00023163"/>
    </source>
</evidence>
<dbReference type="CDD" id="cd12148">
    <property type="entry name" value="fungal_TF_MHR"/>
    <property type="match status" value="1"/>
</dbReference>
<accession>A0A395HL32</accession>
<dbReference type="GO" id="GO:0006351">
    <property type="term" value="P:DNA-templated transcription"/>
    <property type="evidence" value="ECO:0007669"/>
    <property type="project" value="InterPro"/>
</dbReference>
<feature type="compositionally biased region" description="Basic and acidic residues" evidence="4">
    <location>
        <begin position="810"/>
        <end position="819"/>
    </location>
</feature>
<evidence type="ECO:0000256" key="3">
    <source>
        <dbReference type="ARBA" id="ARBA00023242"/>
    </source>
</evidence>
<dbReference type="VEuPathDB" id="FungiDB:BO97DRAFT_472863"/>
<dbReference type="Pfam" id="PF04082">
    <property type="entry name" value="Fungal_trans"/>
    <property type="match status" value="1"/>
</dbReference>
<dbReference type="GeneID" id="37204472"/>
<keyword evidence="7" id="KW-1185">Reference proteome</keyword>
<dbReference type="STRING" id="1450537.A0A395HL32"/>
<dbReference type="Proteomes" id="UP000248961">
    <property type="component" value="Unassembled WGS sequence"/>
</dbReference>
<dbReference type="GO" id="GO:0003677">
    <property type="term" value="F:DNA binding"/>
    <property type="evidence" value="ECO:0007669"/>
    <property type="project" value="InterPro"/>
</dbReference>
<dbReference type="GO" id="GO:0008270">
    <property type="term" value="F:zinc ion binding"/>
    <property type="evidence" value="ECO:0007669"/>
    <property type="project" value="InterPro"/>
</dbReference>
<feature type="region of interest" description="Disordered" evidence="4">
    <location>
        <begin position="799"/>
        <end position="819"/>
    </location>
</feature>
<dbReference type="SMART" id="SM00906">
    <property type="entry name" value="Fungal_trans"/>
    <property type="match status" value="1"/>
</dbReference>
<dbReference type="EMBL" id="KZ824311">
    <property type="protein sequence ID" value="RAL08631.1"/>
    <property type="molecule type" value="Genomic_DNA"/>
</dbReference>
<feature type="domain" description="Xylanolytic transcriptional activator regulatory" evidence="5">
    <location>
        <begin position="276"/>
        <end position="348"/>
    </location>
</feature>
<evidence type="ECO:0000313" key="6">
    <source>
        <dbReference type="EMBL" id="RAL08631.1"/>
    </source>
</evidence>
<protein>
    <submittedName>
        <fullName evidence="6">Zn(II)2Cys6 transcription factor</fullName>
    </submittedName>
</protein>
<evidence type="ECO:0000256" key="4">
    <source>
        <dbReference type="SAM" id="MobiDB-lite"/>
    </source>
</evidence>
<keyword evidence="1" id="KW-0805">Transcription regulation</keyword>
<evidence type="ECO:0000313" key="7">
    <source>
        <dbReference type="Proteomes" id="UP000248961"/>
    </source>
</evidence>
<feature type="region of interest" description="Disordered" evidence="4">
    <location>
        <begin position="606"/>
        <end position="739"/>
    </location>
</feature>
<feature type="region of interest" description="Disordered" evidence="4">
    <location>
        <begin position="831"/>
        <end position="865"/>
    </location>
</feature>
<dbReference type="InterPro" id="IPR052761">
    <property type="entry name" value="Fungal_Detox/Toxin_TFs"/>
</dbReference>
<keyword evidence="3" id="KW-0539">Nucleus</keyword>
<name>A0A395HL32_ASPHC</name>